<keyword evidence="2" id="KW-0274">FAD</keyword>
<gene>
    <name evidence="3" type="ORF">DIZ78_13570</name>
</gene>
<dbReference type="InterPro" id="IPR033856">
    <property type="entry name" value="Trp_halogen"/>
</dbReference>
<dbReference type="EMBL" id="QFXE01000018">
    <property type="protein sequence ID" value="RDH83546.1"/>
    <property type="molecule type" value="Genomic_DNA"/>
</dbReference>
<evidence type="ECO:0000256" key="2">
    <source>
        <dbReference type="PIRSR" id="PIRSR011396-2"/>
    </source>
</evidence>
<keyword evidence="2" id="KW-0547">Nucleotide-binding</keyword>
<reference evidence="3 4" key="1">
    <citation type="journal article" date="2018" name="ISME J.">
        <title>Endosymbiont genomes yield clues of tubeworm success.</title>
        <authorList>
            <person name="Li Y."/>
            <person name="Liles M.R."/>
            <person name="Halanych K.M."/>
        </authorList>
    </citation>
    <scope>NUCLEOTIDE SEQUENCE [LARGE SCALE GENOMIC DNA]</scope>
    <source>
        <strain evidence="3">A1462</strain>
    </source>
</reference>
<dbReference type="Proteomes" id="UP000254771">
    <property type="component" value="Unassembled WGS sequence"/>
</dbReference>
<feature type="binding site" evidence="2">
    <location>
        <position position="360"/>
    </location>
    <ligand>
        <name>L-tryptophan</name>
        <dbReference type="ChEBI" id="CHEBI:57912"/>
    </ligand>
</feature>
<keyword evidence="4" id="KW-1185">Reference proteome</keyword>
<dbReference type="PANTHER" id="PTHR43747">
    <property type="entry name" value="FAD-BINDING PROTEIN"/>
    <property type="match status" value="1"/>
</dbReference>
<dbReference type="AlphaFoldDB" id="A0A370DHA7"/>
<evidence type="ECO:0000256" key="1">
    <source>
        <dbReference type="PIRSR" id="PIRSR011396-1"/>
    </source>
</evidence>
<dbReference type="InterPro" id="IPR006905">
    <property type="entry name" value="Flavin_halogenase"/>
</dbReference>
<dbReference type="GO" id="GO:0004497">
    <property type="term" value="F:monooxygenase activity"/>
    <property type="evidence" value="ECO:0007669"/>
    <property type="project" value="InterPro"/>
</dbReference>
<dbReference type="Gene3D" id="3.50.50.60">
    <property type="entry name" value="FAD/NAD(P)-binding domain"/>
    <property type="match status" value="1"/>
</dbReference>
<comment type="caution">
    <text evidence="3">The sequence shown here is derived from an EMBL/GenBank/DDBJ whole genome shotgun (WGS) entry which is preliminary data.</text>
</comment>
<keyword evidence="2" id="KW-0285">Flavoprotein</keyword>
<sequence length="519" mass="58884">MVKKSGDREMNERIDDITIVGGGSAGWLMGLFLTTMLNKGESKVKVTLIESPNIPTIGVGEGTVTGFPRMLQQLGIKESEFLRNSDATFKCAGKFVGWNLDAKGKPTTFYNPFNVGGYVGGFETGYYYQKYGNAPGASSFVDSIMPTQMVVENLLGPKLIGAKDYESPAPYTYHLHAHDFSRQIANIAKKRGVVHILDEMVDAEQDENGYITALNLKEKGCVPVKLVIDCTGFSGRILQQVLKEPYNEFGNHLLCDRAIPIPHPHEDPKRLSPCTTATAMKAGWTFDVPLYSRMGTGYVYSSRFISDDEALDELIRHIGDESLRERTPPVIKMRVGRVRNTWVKNCIATGLSAGFVEPLEASAIYTIEMTARMLLTYYPEQGIEQKTVDRFNEVMNRMYNEILSFIVMTYYTSNRTEPFWVAAREDIDLPDKLRENLEMWQSFMPSPHDVEGKFLFSHWNYIYVLLGKGYFEGRHFPAERFLVKSDWMRFSNHIAEVKRQLKQKLPSHYDLLTAIRSGR</sequence>
<evidence type="ECO:0000313" key="3">
    <source>
        <dbReference type="EMBL" id="RDH83546.1"/>
    </source>
</evidence>
<protein>
    <submittedName>
        <fullName evidence="3">Tryptophan 7-halogenase</fullName>
    </submittedName>
</protein>
<feature type="binding site" evidence="2">
    <location>
        <position position="90"/>
    </location>
    <ligand>
        <name>7-chloro-L-tryptophan</name>
        <dbReference type="ChEBI" id="CHEBI:58713"/>
    </ligand>
</feature>
<feature type="binding site" evidence="2">
    <location>
        <begin position="22"/>
        <end position="25"/>
    </location>
    <ligand>
        <name>FAD</name>
        <dbReference type="ChEBI" id="CHEBI:57692"/>
    </ligand>
</feature>
<feature type="binding site" evidence="2">
    <location>
        <position position="351"/>
    </location>
    <ligand>
        <name>FAD</name>
        <dbReference type="ChEBI" id="CHEBI:57692"/>
    </ligand>
</feature>
<dbReference type="PIRSF" id="PIRSF011396">
    <property type="entry name" value="Trp_halogenase"/>
    <property type="match status" value="1"/>
</dbReference>
<feature type="binding site" evidence="2">
    <location>
        <position position="364"/>
    </location>
    <ligand>
        <name>FAD</name>
        <dbReference type="ChEBI" id="CHEBI:57692"/>
    </ligand>
</feature>
<dbReference type="InterPro" id="IPR036188">
    <property type="entry name" value="FAD/NAD-bd_sf"/>
</dbReference>
<dbReference type="InterPro" id="IPR050816">
    <property type="entry name" value="Flavin-dep_Halogenase_NPB"/>
</dbReference>
<dbReference type="SUPFAM" id="SSF51905">
    <property type="entry name" value="FAD/NAD(P)-binding domain"/>
    <property type="match status" value="1"/>
</dbReference>
<dbReference type="GO" id="GO:0000166">
    <property type="term" value="F:nucleotide binding"/>
    <property type="evidence" value="ECO:0007669"/>
    <property type="project" value="UniProtKB-KW"/>
</dbReference>
<accession>A0A370DHA7</accession>
<feature type="active site" evidence="1">
    <location>
        <position position="90"/>
    </location>
</feature>
<evidence type="ECO:0000313" key="4">
    <source>
        <dbReference type="Proteomes" id="UP000254771"/>
    </source>
</evidence>
<dbReference type="PANTHER" id="PTHR43747:SF4">
    <property type="entry name" value="FLAVIN-DEPENDENT TRYPTOPHAN HALOGENASE"/>
    <property type="match status" value="1"/>
</dbReference>
<name>A0A370DHA7_9GAMM</name>
<organism evidence="3 4">
    <name type="scientific">endosymbiont of Escarpia spicata</name>
    <dbReference type="NCBI Taxonomy" id="2200908"/>
    <lineage>
        <taxon>Bacteria</taxon>
        <taxon>Pseudomonadati</taxon>
        <taxon>Pseudomonadota</taxon>
        <taxon>Gammaproteobacteria</taxon>
        <taxon>sulfur-oxidizing symbionts</taxon>
    </lineage>
</organism>
<dbReference type="Pfam" id="PF04820">
    <property type="entry name" value="Trp_halogenase"/>
    <property type="match status" value="1"/>
</dbReference>
<proteinExistence type="predicted"/>